<dbReference type="GeneID" id="84593664"/>
<sequence>MAGSVTVLSTASLEEALLADDGSCLFEFLFRYFVWAATARLAVGSVVHLTGMFAGVLCQTEFMDCVSVMDKY</sequence>
<proteinExistence type="predicted"/>
<dbReference type="AlphaFoldDB" id="A0AAJ8E312"/>
<evidence type="ECO:0000313" key="1">
    <source>
        <dbReference type="RefSeq" id="XP_059605029.1"/>
    </source>
</evidence>
<protein>
    <submittedName>
        <fullName evidence="1">Uncharacterized protein</fullName>
    </submittedName>
</protein>
<name>A0AAJ8E312_ASPNG</name>
<organism evidence="1">
    <name type="scientific">Aspergillus niger</name>
    <dbReference type="NCBI Taxonomy" id="5061"/>
    <lineage>
        <taxon>Eukaryota</taxon>
        <taxon>Fungi</taxon>
        <taxon>Dikarya</taxon>
        <taxon>Ascomycota</taxon>
        <taxon>Pezizomycotina</taxon>
        <taxon>Eurotiomycetes</taxon>
        <taxon>Eurotiomycetidae</taxon>
        <taxon>Eurotiales</taxon>
        <taxon>Aspergillaceae</taxon>
        <taxon>Aspergillus</taxon>
        <taxon>Aspergillus subgen. Circumdati</taxon>
    </lineage>
</organism>
<gene>
    <name evidence="1" type="ORF">An18g02290</name>
</gene>
<dbReference type="RefSeq" id="XP_059605029.1">
    <property type="nucleotide sequence ID" value="XM_059745643.1"/>
</dbReference>
<reference evidence="1" key="1">
    <citation type="submission" date="2025-02" db="EMBL/GenBank/DDBJ databases">
        <authorList>
            <consortium name="NCBI Genome Project"/>
        </authorList>
    </citation>
    <scope>NUCLEOTIDE SEQUENCE</scope>
</reference>
<reference evidence="1" key="2">
    <citation type="submission" date="2025-08" db="UniProtKB">
        <authorList>
            <consortium name="RefSeq"/>
        </authorList>
    </citation>
    <scope>IDENTIFICATION</scope>
</reference>
<dbReference type="VEuPathDB" id="FungiDB:An18g02290"/>
<dbReference type="KEGG" id="ang:An18g02290"/>
<accession>A0AAJ8E312</accession>